<feature type="transmembrane region" description="Helical" evidence="7">
    <location>
        <begin position="347"/>
        <end position="365"/>
    </location>
</feature>
<dbReference type="GO" id="GO:0016020">
    <property type="term" value="C:membrane"/>
    <property type="evidence" value="ECO:0007669"/>
    <property type="project" value="UniProtKB-SubCell"/>
</dbReference>
<comment type="similarity">
    <text evidence="2">Belongs to the SLC35F solute transporter family.</text>
</comment>
<organism evidence="8 9">
    <name type="scientific">Toxocara canis</name>
    <name type="common">Canine roundworm</name>
    <dbReference type="NCBI Taxonomy" id="6265"/>
    <lineage>
        <taxon>Eukaryota</taxon>
        <taxon>Metazoa</taxon>
        <taxon>Ecdysozoa</taxon>
        <taxon>Nematoda</taxon>
        <taxon>Chromadorea</taxon>
        <taxon>Rhabditida</taxon>
        <taxon>Spirurina</taxon>
        <taxon>Ascaridomorpha</taxon>
        <taxon>Ascaridoidea</taxon>
        <taxon>Toxocaridae</taxon>
        <taxon>Toxocara</taxon>
    </lineage>
</organism>
<name>A0A0B2W755_TOXCA</name>
<dbReference type="EMBL" id="JPKZ01000044">
    <property type="protein sequence ID" value="KHN89105.1"/>
    <property type="molecule type" value="Genomic_DNA"/>
</dbReference>
<dbReference type="SUPFAM" id="SSF103481">
    <property type="entry name" value="Multidrug resistance efflux transporter EmrE"/>
    <property type="match status" value="1"/>
</dbReference>
<comment type="subcellular location">
    <subcellularLocation>
        <location evidence="1">Membrane</location>
        <topology evidence="1">Multi-pass membrane protein</topology>
    </subcellularLocation>
</comment>
<evidence type="ECO:0000256" key="6">
    <source>
        <dbReference type="ARBA" id="ARBA00040744"/>
    </source>
</evidence>
<dbReference type="OMA" id="DMNFMFG"/>
<keyword evidence="9" id="KW-1185">Reference proteome</keyword>
<feature type="transmembrane region" description="Helical" evidence="7">
    <location>
        <begin position="96"/>
        <end position="117"/>
    </location>
</feature>
<sequence length="398" mass="43531">MENEPKGYDNLANSNEVDSMEMELLTPAEFEQLTVSEESDGERTSDVARKVRFAQMREVRHMPVSLADEALRARLPYATTNLLCTCSLPSQLKYSIVLSPLWIICTLSYQASLLFLSVSSVNLISASSSLLVLLFSAICAFSPSDRFTLTKLSLVACNLVGVAIVSEYSVSLFGTSLALFSALCYALYLVYFSYCQSSGFNVDMNFMFGVAIVSEYSVSLFGTSLALFSALCYALYLVYFSYCQSSGFNVDMNFMFGMVGVLTVIIYSPLLLWLHYVGIEALFPLPSGRQFLMLMLNGVIGTVFSDYLWLQATSLTSSLAASISLSVCIPLSLLADTVFRAQPPSPVQLLAAIPITASFLGAAFLRSTSDAKLEVEVPNYEEGLSLIEGDSLDDEEQV</sequence>
<dbReference type="STRING" id="6265.A0A0B2W755"/>
<protein>
    <recommendedName>
        <fullName evidence="6">Solute carrier family 35 member F5</fullName>
    </recommendedName>
</protein>
<evidence type="ECO:0000256" key="7">
    <source>
        <dbReference type="SAM" id="Phobius"/>
    </source>
</evidence>
<feature type="transmembrane region" description="Helical" evidence="7">
    <location>
        <begin position="206"/>
        <end position="236"/>
    </location>
</feature>
<feature type="transmembrane region" description="Helical" evidence="7">
    <location>
        <begin position="256"/>
        <end position="279"/>
    </location>
</feature>
<keyword evidence="4 7" id="KW-1133">Transmembrane helix</keyword>
<dbReference type="Proteomes" id="UP000031036">
    <property type="component" value="Unassembled WGS sequence"/>
</dbReference>
<feature type="transmembrane region" description="Helical" evidence="7">
    <location>
        <begin position="172"/>
        <end position="194"/>
    </location>
</feature>
<keyword evidence="3 7" id="KW-0812">Transmembrane</keyword>
<dbReference type="InterPro" id="IPR037185">
    <property type="entry name" value="EmrE-like"/>
</dbReference>
<comment type="caution">
    <text evidence="8">The sequence shown here is derived from an EMBL/GenBank/DDBJ whole genome shotgun (WGS) entry which is preliminary data.</text>
</comment>
<feature type="transmembrane region" description="Helical" evidence="7">
    <location>
        <begin position="291"/>
        <end position="309"/>
    </location>
</feature>
<evidence type="ECO:0000256" key="3">
    <source>
        <dbReference type="ARBA" id="ARBA00022692"/>
    </source>
</evidence>
<feature type="transmembrane region" description="Helical" evidence="7">
    <location>
        <begin position="123"/>
        <end position="141"/>
    </location>
</feature>
<dbReference type="OrthoDB" id="10041630at2759"/>
<gene>
    <name evidence="8" type="primary">SLC35F5</name>
    <name evidence="8" type="ORF">Tcan_18123</name>
</gene>
<accession>A0A0B2W755</accession>
<dbReference type="AlphaFoldDB" id="A0A0B2W755"/>
<feature type="transmembrane region" description="Helical" evidence="7">
    <location>
        <begin position="148"/>
        <end position="166"/>
    </location>
</feature>
<keyword evidence="5 7" id="KW-0472">Membrane</keyword>
<evidence type="ECO:0000313" key="8">
    <source>
        <dbReference type="EMBL" id="KHN89105.1"/>
    </source>
</evidence>
<reference evidence="8 9" key="1">
    <citation type="submission" date="2014-11" db="EMBL/GenBank/DDBJ databases">
        <title>Genetic blueprint of the zoonotic pathogen Toxocara canis.</title>
        <authorList>
            <person name="Zhu X.-Q."/>
            <person name="Korhonen P.K."/>
            <person name="Cai H."/>
            <person name="Young N.D."/>
            <person name="Nejsum P."/>
            <person name="von Samson-Himmelstjerna G."/>
            <person name="Boag P.R."/>
            <person name="Tan P."/>
            <person name="Li Q."/>
            <person name="Min J."/>
            <person name="Yang Y."/>
            <person name="Wang X."/>
            <person name="Fang X."/>
            <person name="Hall R.S."/>
            <person name="Hofmann A."/>
            <person name="Sternberg P.W."/>
            <person name="Jex A.R."/>
            <person name="Gasser R.B."/>
        </authorList>
    </citation>
    <scope>NUCLEOTIDE SEQUENCE [LARGE SCALE GENOMIC DNA]</scope>
    <source>
        <strain evidence="8">PN_DK_2014</strain>
    </source>
</reference>
<evidence type="ECO:0000256" key="1">
    <source>
        <dbReference type="ARBA" id="ARBA00004141"/>
    </source>
</evidence>
<evidence type="ECO:0000256" key="4">
    <source>
        <dbReference type="ARBA" id="ARBA00022989"/>
    </source>
</evidence>
<dbReference type="PANTHER" id="PTHR23051:SF0">
    <property type="entry name" value="SOLUTE CARRIER FAMILY 35 MEMBER F5"/>
    <property type="match status" value="1"/>
</dbReference>
<evidence type="ECO:0000256" key="2">
    <source>
        <dbReference type="ARBA" id="ARBA00007863"/>
    </source>
</evidence>
<evidence type="ECO:0000313" key="9">
    <source>
        <dbReference type="Proteomes" id="UP000031036"/>
    </source>
</evidence>
<dbReference type="PANTHER" id="PTHR23051">
    <property type="entry name" value="SOLUTE CARRIER FAMILY 35, MEMBER F5"/>
    <property type="match status" value="1"/>
</dbReference>
<evidence type="ECO:0000256" key="5">
    <source>
        <dbReference type="ARBA" id="ARBA00023136"/>
    </source>
</evidence>
<proteinExistence type="inferred from homology"/>
<feature type="transmembrane region" description="Helical" evidence="7">
    <location>
        <begin position="315"/>
        <end position="335"/>
    </location>
</feature>